<reference evidence="2" key="1">
    <citation type="submission" date="2023-03" db="EMBL/GenBank/DDBJ databases">
        <title>Massive genome expansion in bonnet fungi (Mycena s.s.) driven by repeated elements and novel gene families across ecological guilds.</title>
        <authorList>
            <consortium name="Lawrence Berkeley National Laboratory"/>
            <person name="Harder C.B."/>
            <person name="Miyauchi S."/>
            <person name="Viragh M."/>
            <person name="Kuo A."/>
            <person name="Thoen E."/>
            <person name="Andreopoulos B."/>
            <person name="Lu D."/>
            <person name="Skrede I."/>
            <person name="Drula E."/>
            <person name="Henrissat B."/>
            <person name="Morin E."/>
            <person name="Kohler A."/>
            <person name="Barry K."/>
            <person name="LaButti K."/>
            <person name="Morin E."/>
            <person name="Salamov A."/>
            <person name="Lipzen A."/>
            <person name="Mereny Z."/>
            <person name="Hegedus B."/>
            <person name="Baldrian P."/>
            <person name="Stursova M."/>
            <person name="Weitz H."/>
            <person name="Taylor A."/>
            <person name="Grigoriev I.V."/>
            <person name="Nagy L.G."/>
            <person name="Martin F."/>
            <person name="Kauserud H."/>
        </authorList>
    </citation>
    <scope>NUCLEOTIDE SEQUENCE</scope>
    <source>
        <strain evidence="2">9144</strain>
    </source>
</reference>
<accession>A0AAD6VJV2</accession>
<name>A0AAD6VJV2_9AGAR</name>
<gene>
    <name evidence="2" type="ORF">GGX14DRAFT_564911</name>
</gene>
<dbReference type="EMBL" id="JARJCW010000025">
    <property type="protein sequence ID" value="KAJ7211681.1"/>
    <property type="molecule type" value="Genomic_DNA"/>
</dbReference>
<evidence type="ECO:0000313" key="2">
    <source>
        <dbReference type="EMBL" id="KAJ7211681.1"/>
    </source>
</evidence>
<feature type="region of interest" description="Disordered" evidence="1">
    <location>
        <begin position="199"/>
        <end position="220"/>
    </location>
</feature>
<protein>
    <submittedName>
        <fullName evidence="2">Uncharacterized protein</fullName>
    </submittedName>
</protein>
<dbReference type="AlphaFoldDB" id="A0AAD6VJV2"/>
<evidence type="ECO:0000256" key="1">
    <source>
        <dbReference type="SAM" id="MobiDB-lite"/>
    </source>
</evidence>
<feature type="region of interest" description="Disordered" evidence="1">
    <location>
        <begin position="301"/>
        <end position="454"/>
    </location>
</feature>
<sequence>MDPASVAAAAPARATTDIADSASVAAPASAATATTAPATSTTADPASVAAAAAPASAAVATAALASTSNGAADPASVAAAAPASVAPPSGATAFEKTAAMQRPPVDQSDWGKSQKDLYALMIRKPWGVCWEELIKAMCDFEASKLWWDDRFLTNVDRPHEIGQWMKEHRRAIDYAVEADFGERLLAWWRACGPAWRRKPRPANIPEDQEWPPKDSMGHSDEWAELTRSGKNGIQLMVWGLMWWGQAIVNKHAVDGLGGGEAALALHKQWQYMLGDLLWVYSCITIAPDPDWLADIKKEAEAEVQGKKEKGNKRKKAGGKKQEAEKPSPIGMRQSVRSRKREQDQEQPDEAPAAKRQEAEPTRPRPQPRVREKRSISSGATKPVTTGDASRETAGDLAIAPIPTASPGPQPKQVAQASQGNSGALEDPFAAPALNEDPFANDPTAGMTEEERADYEAEMVIDPFADEDG</sequence>
<dbReference type="Proteomes" id="UP001219525">
    <property type="component" value="Unassembled WGS sequence"/>
</dbReference>
<organism evidence="2 3">
    <name type="scientific">Mycena pura</name>
    <dbReference type="NCBI Taxonomy" id="153505"/>
    <lineage>
        <taxon>Eukaryota</taxon>
        <taxon>Fungi</taxon>
        <taxon>Dikarya</taxon>
        <taxon>Basidiomycota</taxon>
        <taxon>Agaricomycotina</taxon>
        <taxon>Agaricomycetes</taxon>
        <taxon>Agaricomycetidae</taxon>
        <taxon>Agaricales</taxon>
        <taxon>Marasmiineae</taxon>
        <taxon>Mycenaceae</taxon>
        <taxon>Mycena</taxon>
    </lineage>
</organism>
<evidence type="ECO:0000313" key="3">
    <source>
        <dbReference type="Proteomes" id="UP001219525"/>
    </source>
</evidence>
<feature type="compositionally biased region" description="Polar residues" evidence="1">
    <location>
        <begin position="375"/>
        <end position="387"/>
    </location>
</feature>
<feature type="compositionally biased region" description="Basic and acidic residues" evidence="1">
    <location>
        <begin position="351"/>
        <end position="374"/>
    </location>
</feature>
<feature type="compositionally biased region" description="Basic residues" evidence="1">
    <location>
        <begin position="309"/>
        <end position="318"/>
    </location>
</feature>
<feature type="compositionally biased region" description="Polar residues" evidence="1">
    <location>
        <begin position="412"/>
        <end position="421"/>
    </location>
</feature>
<proteinExistence type="predicted"/>
<comment type="caution">
    <text evidence="2">The sequence shown here is derived from an EMBL/GenBank/DDBJ whole genome shotgun (WGS) entry which is preliminary data.</text>
</comment>
<feature type="compositionally biased region" description="Basic and acidic residues" evidence="1">
    <location>
        <begin position="210"/>
        <end position="220"/>
    </location>
</feature>
<keyword evidence="3" id="KW-1185">Reference proteome</keyword>